<organism evidence="4 5">
    <name type="scientific">Pseudoalteromonas rubra</name>
    <dbReference type="NCBI Taxonomy" id="43658"/>
    <lineage>
        <taxon>Bacteria</taxon>
        <taxon>Pseudomonadati</taxon>
        <taxon>Pseudomonadota</taxon>
        <taxon>Gammaproteobacteria</taxon>
        <taxon>Alteromonadales</taxon>
        <taxon>Pseudoalteromonadaceae</taxon>
        <taxon>Pseudoalteromonas</taxon>
    </lineage>
</organism>
<evidence type="ECO:0000256" key="3">
    <source>
        <dbReference type="ARBA" id="ARBA00023026"/>
    </source>
</evidence>
<proteinExistence type="predicted"/>
<gene>
    <name evidence="4" type="ORF">TW77_13160</name>
</gene>
<dbReference type="InterPro" id="IPR013783">
    <property type="entry name" value="Ig-like_fold"/>
</dbReference>
<dbReference type="Gene3D" id="2.60.40.10">
    <property type="entry name" value="Immunoglobulins"/>
    <property type="match status" value="1"/>
</dbReference>
<protein>
    <submittedName>
        <fullName evidence="4">Uncharacterized protein</fullName>
    </submittedName>
</protein>
<accession>A0A0F4QLY6</accession>
<dbReference type="SUPFAM" id="SSF50998">
    <property type="entry name" value="Quinoprotein alcohol dehydrogenase-like"/>
    <property type="match status" value="1"/>
</dbReference>
<comment type="subcellular location">
    <subcellularLocation>
        <location evidence="1">Secreted</location>
    </subcellularLocation>
</comment>
<reference evidence="4 5" key="1">
    <citation type="journal article" date="2015" name="BMC Genomics">
        <title>Genome mining reveals unlocked bioactive potential of marine Gram-negative bacteria.</title>
        <authorList>
            <person name="Machado H."/>
            <person name="Sonnenschein E.C."/>
            <person name="Melchiorsen J."/>
            <person name="Gram L."/>
        </authorList>
    </citation>
    <scope>NUCLEOTIDE SEQUENCE [LARGE SCALE GENOMIC DNA]</scope>
    <source>
        <strain evidence="4 5">S2471</strain>
    </source>
</reference>
<dbReference type="SUPFAM" id="SSF69318">
    <property type="entry name" value="Integrin alpha N-terminal domain"/>
    <property type="match status" value="1"/>
</dbReference>
<dbReference type="Gene3D" id="2.40.128.630">
    <property type="match status" value="1"/>
</dbReference>
<evidence type="ECO:0000256" key="1">
    <source>
        <dbReference type="ARBA" id="ARBA00004613"/>
    </source>
</evidence>
<dbReference type="Proteomes" id="UP000033452">
    <property type="component" value="Unassembled WGS sequence"/>
</dbReference>
<dbReference type="InterPro" id="IPR028994">
    <property type="entry name" value="Integrin_alpha_N"/>
</dbReference>
<keyword evidence="5" id="KW-1185">Reference proteome</keyword>
<dbReference type="PANTHER" id="PTHR32305">
    <property type="match status" value="1"/>
</dbReference>
<evidence type="ECO:0000256" key="2">
    <source>
        <dbReference type="ARBA" id="ARBA00022525"/>
    </source>
</evidence>
<dbReference type="SMART" id="SM00564">
    <property type="entry name" value="PQQ"/>
    <property type="match status" value="3"/>
</dbReference>
<sequence>MAIIRVLIAVFLIANSPLIWAVSQCNSSVSSLTIVQGDAASFTIPSIDEFTTNPGRGFVFDFRQGGKLKINGVTTKRYVNGLGSRTNSPTVSIADLMPGTNKLILNWTDHWEKNDANQSSRTYSGQCKITVIVAKRTSPVFSDPVIDGTLSDGKLAAGMDISIGFKVKDEGRDINQFTISGGLVGSEVEQACSTGAYDRNHTLTCNLSLTSPPAGDYSYLASVQDSQNNTALSKSVAFTVLKSNTEPTVTIKGLVNSIEQAGNSIDVGQGDEVSFVVKASDADQESYNELNEAVFRVGSGNFSDFSSNDLCTSQSGCSEYIGEVSQTTIVEVKVRDAAGAEATSGLTFNYVTAPEVQISVSNDAPFHDQAFTVKAEVNDRHGFNAKNSALMLCRVPNGSRLPRNQACAGSSKVADCNGAAGNNNVYTCEYTENTKSDQVLSPGGYTYYTYVKNLKGLRGNEASVNVNAQPYLSTRIEYDQPSNTYILEGDPVTFSVTAFPQSTLSESIHYDDVQFLLDGSPIDIADIEIKNVRHCGVNRAQPEDKILLCTDSSSTFDLVWTPEQAYQNISISAQLADNTGNASRSDAVVLNIVSRESVTPSAPRINALPVPDNIRIRVITLSNIYNTTELAVSARIGNQPVAIEGESYNNGEVWTGRVTTSIQNHDQNLIITAQGKRSFDGRELEGPVVTHDHNIQYTLPQKPKVSVALMEDEWTPGQYVLTVEHRDAKELIFEEIAETETVLYRPASTEVVTGDGSFSNTIRVDLARAHGKKLSVCVKGRNYHLEDGAQFRATLSELSCANKIVQDPEKFTSGAPGKPDITIQGDQKNWNRVHVTITGGVNTERLNVQATLGGEPVTILGRVYDPNLSKWTGYLDTHYDQKGMQLEVDATGYKTVQTDDGNWHTELHGPTESDTYTITYPIPGRPDKPTVELDEPVNKSGQYRLTIKRPAVLNNTKALDIFATLDNVPIEVSDRIPVSEQSVSDLRFDISTVEHDHSKKLEVCVRAVNYHSIDGVQRDPVFGERNCKSERVDYGEPDDPGEPAITLTQAEVGVYSIEIGNLSKAHALNIKATMNGEKLVEGSEIKFQGVSYNHSIATKYQHHGATLTACAYLVRYREILKNGRIVYDEKARKEGKAVCHSTVVSHQLPIPSVPKFTHFPQNGKAAGDFLLGWQKSEDAARAYFKVTSWKGSVADKFKDDNQLTVVTFKEQLQHRINKPGLGQFSYELSACNVQDLCSDGHQITVSNVVPLLEQATLQVHTENSATLTLAGRYFDPQSSELFMRLRSTGETYSFNNASLTVTENKVEAEISSQHIIDGYHDSGLYLAVNNGVYQNGEQVITDTVLDGRGLEITSDLMGRSVTVSNNGFLYAGTEMGLSAFKIENKGLSHQWTHLTDPQLANEINTIKGVAATPVVVSSQGFDDLYFGALNHTFYKVRHQINAGNFADRHLEKWRFMTRGAILAPAQLDTDNNVYVGSMDEALYSLDTDTGLVNWHYTFPNSGGIGVAPQLSASGHIYVTTVDGNMHEIDRSMIKANALKWQSLDELAEAFADELAEWESLYWHPEQSDTNAIVVAKAYYILMQRPPTKAQLSFLTYLLTKGYPLNEIIFTLISGNPDLANTDNVGFVNRLFEYLTGNELALDSSLSLGGKTQAQWVLALNSGVTRAQLVYQLLNTAKPEYSQVVYSSLYYFYGYCLASKGCTYYPDSDGDGLNDQVELLTGRNPLEPTDGLGTPTLKLTENISGNLAFEAESSGDIDEYLFELSVNNQSFNVTRYFEAEDNHPSRSSLPGDQSELYYSLSNGEYRFRVKACIRITLPNSVQDRHCSLNYSNVEFLHLTDSGVDAPISLVMPYHQADKSAPSNEVLTANARLAATLGSFRVSESGAANYSLPLMVPEGIAGVTPQVSLNYSSQSGDSNVALGWSLEAGSAISRCRQTKAQDGQFKGLTLDTDDRLCLDGQRLISTGKKHNDSGFAVLDSYITEIDSQINVVKVSTNSGIKFIVQGKDGSVKHYGGSPDHEIRLKDFDQKEQTLSWLLHKVYDNLESEETAIEYHYKRIAENGHRETVLSKLTYSDNTIEFGYQSGPVRSLTYVDTATTSQLARLTNIRMLNHHGYELSEYQFTFSTLTDGRRTLDEVAQCRGTVCKRPVQFRYNDAATALNFDSATTLLSSGQASTLAAFSLADLQGDGKPEIVVLYRTATHRYVLCAYEGTNQIDCRDVNREDHDESVAIAIYDHDNDGRQSVLINIKSRKDGINRPYWQQFGIENHSWEQQTLPFEKPNWFMRELKLADMNGDGYVDAVFKNEQDAAEQHIYASVFNTQTKRFDQPEILDADITSVNADFTEKGSDWVLLDMNFDGLADIVSFKCRQFTQCDENKVNRLYVHYNQGMSVLNHLSWFNTFTASQVTTGTELKHLTPADINGDGLVDLIYMDTSASDEEQKRWKVLINQSSERVEFEEVFVQEARSETGGVGLATDKLAPIVADVDKNGRVELYFKSNNGALWFAYEWSPGQQTFVKSDHHFSTPDISPEQGDYAFYTDHNGDGVAEILYKSKKHLKMRFNQTQSPYEGMLFEITQGAGNKTNITYALMNEPAVYSELAEVLDEDARLFQQQGLLVTKAISAMPLVQRVTSDSPASDNSLLRSSVDYHYRGARIQFGGRGWLGFKQLETSTDKADSTGTSYTFVTTTQYHQAFPLTGMPSSTRKQWQGNEVISAAHNTYEVRNFAPLASGASAHQVYQSLSRECSARVDSNMTISGYACNAMSNTQDKYANVTQTITTQYDTSTDFEQFVTGGVNANRLSWVTTVNAYDSSDIGRRLGRLISSEVTHEQAGMMRLTRRSEFEYYDESSPHAWMLNKEITAKGQGCHLELTKTYSYDDVGNTTKVSTENSGCTEGNQVRYLETVYDDEKRYPQHTKRNYYKSGEYDPEKQLEIKGDEVKKRNAYGQPLVVESPSGSRTEFIYDTFGSQIGNYQNTGAQSYRYATACDLPGCDIQLEKYVNGELVQRDMVDRVGRVFETQTRTVLGNWLSTRYSFDKYGRAVTVIAPGQQAVTTLYDVFDRITYVQDPNADITTVNERFGLTSTVTLTGNVPENNQFSSTTYNESGQVISVVDADGNNLSYGYDVLNQRVWTRSSADGNSKVAEVSYDLLGRKTQQKTVDLGTWSYTYNAFGELLSQTDARLVTTHFEYDSLGRKTRQWQSVPDSAYRDSTSVFLQTDIVNEGASEWLYGGSAETYFQLKTATQGNDWKQHYYYDSFGRQVSTLTGLSGATRCNEHVIFNTRANELRLKAEPNNPLINPISSLCVIQQTAFDEYGRVSIQLDDYRRSETGRYYEARGIRNHYQYGQLKSRQEAREGAHGTVYYNLTGLTARGQVSSYEKGHIPVTLGYASNGMIASINTQGRYSYVQNEHYEFDGLGNLTKRTLTNRAAERFGYDGLNRITHINGSKHFSYSASGNLLTKLDGNKGWTYSYGGAGIAKHALTTRQYQKIIPLGGASGPGGNPIDTPFGGGAQVYSSSNFSVFGGSANTSVHTATTNETSAFGGGFTQFRKVMVYERFKYDANGNQTQMQTAERNIADLSDYRTLKYTTRNKVREVTGNSETVQFSYDAHNRRYKRTDKHQTVYYVGALELSVDNSTDEHYVKRYIGNDAMQIYYSSGTSKLQWLFTDHQGSVVAVTNAYYKLLKRFSYDVFGKQSPQAFTFQERNGGHVASHLTLSVFNSVPPNLRGYTGHEPVSLGGDNRIIHMNGRIYDADTGRFMQADPVVQAPSNLQNYNAYSYVLNNPLSYTDPSGYLFKKLGKIIKKNWRTIAAIGILAVTGYGVDLFTAFEAYGTAATIAATGGALAGYVATGSAKGAVMGALSGAAFYGIGQAFGASSGFLKTGGIGHLGSHALAGGIMAELQGGNFGHGFWSAGITKGAQIGRLVPGGLVAGTIASAVIGGTVSHITGGKFGNGATTAAFQFVMNKFVTDSFDKKKMEHLKPTDMEYEMVEKGELAKMWKSRCLRGDPIGCVGYGTWGEVDDLVDTLGKTSGLYWASVGATVRGNAFTGLLAANGSIPSDELLLAFGKDIANAHLNATGTDKEGLWYYLSAEEITSYHHTVFDRNGVNRRFYGGSWASGVHDWSLEIFYCQPDCDRSH</sequence>
<dbReference type="Pfam" id="PF03534">
    <property type="entry name" value="SpvB"/>
    <property type="match status" value="1"/>
</dbReference>
<evidence type="ECO:0000313" key="5">
    <source>
        <dbReference type="Proteomes" id="UP000033452"/>
    </source>
</evidence>
<keyword evidence="2" id="KW-0964">Secreted</keyword>
<dbReference type="InterPro" id="IPR050708">
    <property type="entry name" value="T6SS_VgrG/RHS"/>
</dbReference>
<dbReference type="GO" id="GO:0005737">
    <property type="term" value="C:cytoplasm"/>
    <property type="evidence" value="ECO:0007669"/>
    <property type="project" value="InterPro"/>
</dbReference>
<name>A0A0F4QLY6_9GAMM</name>
<dbReference type="Gene3D" id="2.180.10.10">
    <property type="entry name" value="RHS repeat-associated core"/>
    <property type="match status" value="2"/>
</dbReference>
<dbReference type="InterPro" id="IPR031325">
    <property type="entry name" value="RHS_repeat"/>
</dbReference>
<dbReference type="OrthoDB" id="6277267at2"/>
<comment type="caution">
    <text evidence="4">The sequence shown here is derived from an EMBL/GenBank/DDBJ whole genome shotgun (WGS) entry which is preliminary data.</text>
</comment>
<dbReference type="InterPro" id="IPR022385">
    <property type="entry name" value="Rhs_assc_core"/>
</dbReference>
<dbReference type="InterPro" id="IPR003284">
    <property type="entry name" value="Sal_SpvB"/>
</dbReference>
<dbReference type="InterPro" id="IPR018391">
    <property type="entry name" value="PQQ_b-propeller_rpt"/>
</dbReference>
<dbReference type="PANTHER" id="PTHR32305:SF15">
    <property type="entry name" value="PROTEIN RHSA-RELATED"/>
    <property type="match status" value="1"/>
</dbReference>
<keyword evidence="3" id="KW-0843">Virulence</keyword>
<dbReference type="NCBIfam" id="TIGR03696">
    <property type="entry name" value="Rhs_assc_core"/>
    <property type="match status" value="1"/>
</dbReference>
<dbReference type="InterPro" id="IPR011047">
    <property type="entry name" value="Quinoprotein_ADH-like_sf"/>
</dbReference>
<dbReference type="Pfam" id="PF05593">
    <property type="entry name" value="RHS_repeat"/>
    <property type="match status" value="1"/>
</dbReference>
<dbReference type="PATRIC" id="fig|43658.5.peg.2782"/>
<evidence type="ECO:0000313" key="4">
    <source>
        <dbReference type="EMBL" id="KJZ08349.1"/>
    </source>
</evidence>
<dbReference type="GO" id="GO:0005576">
    <property type="term" value="C:extracellular region"/>
    <property type="evidence" value="ECO:0007669"/>
    <property type="project" value="UniProtKB-SubCell"/>
</dbReference>
<dbReference type="EMBL" id="JXYA01000027">
    <property type="protein sequence ID" value="KJZ08349.1"/>
    <property type="molecule type" value="Genomic_DNA"/>
</dbReference>